<dbReference type="EMBL" id="JAIWYP010000009">
    <property type="protein sequence ID" value="KAH3777429.1"/>
    <property type="molecule type" value="Genomic_DNA"/>
</dbReference>
<evidence type="ECO:0000313" key="3">
    <source>
        <dbReference type="Proteomes" id="UP000828390"/>
    </source>
</evidence>
<dbReference type="AlphaFoldDB" id="A0A9D4EBE1"/>
<name>A0A9D4EBE1_DREPO</name>
<evidence type="ECO:0000256" key="1">
    <source>
        <dbReference type="SAM" id="MobiDB-lite"/>
    </source>
</evidence>
<sequence>MSCAAVCDGSCIRSNTTHVYIGTIYRLHMCYGPISVGAFASHLSDSSLMPVPESVVGGNNNGQVRFPPRTPTPPNQQHKTSSS</sequence>
<organism evidence="2 3">
    <name type="scientific">Dreissena polymorpha</name>
    <name type="common">Zebra mussel</name>
    <name type="synonym">Mytilus polymorpha</name>
    <dbReference type="NCBI Taxonomy" id="45954"/>
    <lineage>
        <taxon>Eukaryota</taxon>
        <taxon>Metazoa</taxon>
        <taxon>Spiralia</taxon>
        <taxon>Lophotrochozoa</taxon>
        <taxon>Mollusca</taxon>
        <taxon>Bivalvia</taxon>
        <taxon>Autobranchia</taxon>
        <taxon>Heteroconchia</taxon>
        <taxon>Euheterodonta</taxon>
        <taxon>Imparidentia</taxon>
        <taxon>Neoheterodontei</taxon>
        <taxon>Myida</taxon>
        <taxon>Dreissenoidea</taxon>
        <taxon>Dreissenidae</taxon>
        <taxon>Dreissena</taxon>
    </lineage>
</organism>
<gene>
    <name evidence="2" type="ORF">DPMN_178872</name>
</gene>
<feature type="region of interest" description="Disordered" evidence="1">
    <location>
        <begin position="50"/>
        <end position="83"/>
    </location>
</feature>
<reference evidence="2" key="1">
    <citation type="journal article" date="2019" name="bioRxiv">
        <title>The Genome of the Zebra Mussel, Dreissena polymorpha: A Resource for Invasive Species Research.</title>
        <authorList>
            <person name="McCartney M.A."/>
            <person name="Auch B."/>
            <person name="Kono T."/>
            <person name="Mallez S."/>
            <person name="Zhang Y."/>
            <person name="Obille A."/>
            <person name="Becker A."/>
            <person name="Abrahante J.E."/>
            <person name="Garbe J."/>
            <person name="Badalamenti J.P."/>
            <person name="Herman A."/>
            <person name="Mangelson H."/>
            <person name="Liachko I."/>
            <person name="Sullivan S."/>
            <person name="Sone E.D."/>
            <person name="Koren S."/>
            <person name="Silverstein K.A.T."/>
            <person name="Beckman K.B."/>
            <person name="Gohl D.M."/>
        </authorList>
    </citation>
    <scope>NUCLEOTIDE SEQUENCE</scope>
    <source>
        <strain evidence="2">Duluth1</strain>
        <tissue evidence="2">Whole animal</tissue>
    </source>
</reference>
<accession>A0A9D4EBE1</accession>
<evidence type="ECO:0000313" key="2">
    <source>
        <dbReference type="EMBL" id="KAH3777429.1"/>
    </source>
</evidence>
<protein>
    <submittedName>
        <fullName evidence="2">Uncharacterized protein</fullName>
    </submittedName>
</protein>
<reference evidence="2" key="2">
    <citation type="submission" date="2020-11" db="EMBL/GenBank/DDBJ databases">
        <authorList>
            <person name="McCartney M.A."/>
            <person name="Auch B."/>
            <person name="Kono T."/>
            <person name="Mallez S."/>
            <person name="Becker A."/>
            <person name="Gohl D.M."/>
            <person name="Silverstein K.A.T."/>
            <person name="Koren S."/>
            <person name="Bechman K.B."/>
            <person name="Herman A."/>
            <person name="Abrahante J.E."/>
            <person name="Garbe J."/>
        </authorList>
    </citation>
    <scope>NUCLEOTIDE SEQUENCE</scope>
    <source>
        <strain evidence="2">Duluth1</strain>
        <tissue evidence="2">Whole animal</tissue>
    </source>
</reference>
<comment type="caution">
    <text evidence="2">The sequence shown here is derived from an EMBL/GenBank/DDBJ whole genome shotgun (WGS) entry which is preliminary data.</text>
</comment>
<keyword evidence="3" id="KW-1185">Reference proteome</keyword>
<dbReference type="Proteomes" id="UP000828390">
    <property type="component" value="Unassembled WGS sequence"/>
</dbReference>
<proteinExistence type="predicted"/>